<dbReference type="GO" id="GO:0031430">
    <property type="term" value="C:M band"/>
    <property type="evidence" value="ECO:0007669"/>
    <property type="project" value="UniProtKB-SubCell"/>
</dbReference>
<dbReference type="InParanoid" id="A0A6P7YKE3"/>
<keyword evidence="1" id="KW-0963">Cytoplasm</keyword>
<evidence type="ECO:0000256" key="3">
    <source>
        <dbReference type="ARBA" id="ARBA00022737"/>
    </source>
</evidence>
<evidence type="ECO:0000256" key="8">
    <source>
        <dbReference type="ARBA" id="ARBA00049815"/>
    </source>
</evidence>
<keyword evidence="4" id="KW-0514">Muscle protein</keyword>
<organism evidence="10 11">
    <name type="scientific">Microcaecilia unicolor</name>
    <dbReference type="NCBI Taxonomy" id="1415580"/>
    <lineage>
        <taxon>Eukaryota</taxon>
        <taxon>Metazoa</taxon>
        <taxon>Chordata</taxon>
        <taxon>Craniata</taxon>
        <taxon>Vertebrata</taxon>
        <taxon>Euteleostomi</taxon>
        <taxon>Amphibia</taxon>
        <taxon>Gymnophiona</taxon>
        <taxon>Siphonopidae</taxon>
        <taxon>Microcaecilia</taxon>
    </lineage>
</organism>
<comment type="subcellular location">
    <subcellularLocation>
        <location evidence="5">Cytoplasm</location>
        <location evidence="5">Myofibril</location>
        <location evidence="5">Sarcomere</location>
        <location evidence="5">M line</location>
    </subcellularLocation>
</comment>
<dbReference type="PANTHER" id="PTHR48051">
    <property type="match status" value="1"/>
</dbReference>
<keyword evidence="2" id="KW-0433">Leucine-rich repeat</keyword>
<protein>
    <recommendedName>
        <fullName evidence="7">Leucine-rich repeat-containing protein 39</fullName>
    </recommendedName>
    <alternativeName>
        <fullName evidence="8">Myosin-interacting M-band-associated stress-responsive protein</fullName>
    </alternativeName>
</protein>
<dbReference type="Pfam" id="PF13855">
    <property type="entry name" value="LRR_8"/>
    <property type="match status" value="1"/>
</dbReference>
<gene>
    <name evidence="11" type="primary">LRRC39</name>
</gene>
<dbReference type="FunFam" id="3.80.10.10:FF:000249">
    <property type="entry name" value="Leucine rich repeat containing 39"/>
    <property type="match status" value="1"/>
</dbReference>
<evidence type="ECO:0000256" key="5">
    <source>
        <dbReference type="ARBA" id="ARBA00037833"/>
    </source>
</evidence>
<evidence type="ECO:0000256" key="2">
    <source>
        <dbReference type="ARBA" id="ARBA00022614"/>
    </source>
</evidence>
<dbReference type="GeneID" id="115473011"/>
<dbReference type="KEGG" id="muo:115473011"/>
<evidence type="ECO:0000259" key="9">
    <source>
        <dbReference type="Pfam" id="PF23598"/>
    </source>
</evidence>
<dbReference type="PANTHER" id="PTHR48051:SF2">
    <property type="entry name" value="LEUCINE RICH REPEAT CONTAINING 39"/>
    <property type="match status" value="1"/>
</dbReference>
<dbReference type="SUPFAM" id="SSF52058">
    <property type="entry name" value="L domain-like"/>
    <property type="match status" value="1"/>
</dbReference>
<dbReference type="CTD" id="127495"/>
<dbReference type="Pfam" id="PF23598">
    <property type="entry name" value="LRR_14"/>
    <property type="match status" value="1"/>
</dbReference>
<dbReference type="PROSITE" id="PS51450">
    <property type="entry name" value="LRR"/>
    <property type="match status" value="2"/>
</dbReference>
<dbReference type="InterPro" id="IPR055414">
    <property type="entry name" value="LRR_R13L4/SHOC2-like"/>
</dbReference>
<dbReference type="Proteomes" id="UP000515156">
    <property type="component" value="Chromosome 6"/>
</dbReference>
<dbReference type="FunCoup" id="A0A6P7YKE3">
    <property type="interactions" value="11"/>
</dbReference>
<dbReference type="InterPro" id="IPR003591">
    <property type="entry name" value="Leu-rich_rpt_typical-subtyp"/>
</dbReference>
<dbReference type="OrthoDB" id="442066at2759"/>
<accession>A0A6P7YKE3</accession>
<evidence type="ECO:0000313" key="11">
    <source>
        <dbReference type="RefSeq" id="XP_030063459.1"/>
    </source>
</evidence>
<sequence>MDTTTVCIGSFTSVKALWEKRIEKQKEELKIERELRQKASVSKLAHAWEDRISLAKLKTKVIKEDGRLILKIEKEEWKTLPSAIAKLTHLQEWQLHRINLIKIPTFIGKFCNLLVLDLSRNSIVEIPREIGQLIKLQELLVSYNKIKDIPVELSSCENLEKLDLAVNRDIRDLPQQLSSLKKLYHLDLSMNQFTTIPSAVLNMPALEWLDMGSNKLQELPEAIDRMENLHTFWLPRNEITHIPHTISNMSNLSTFVLSSNKLRDIPVCLLDMPYLRFVNFRDNPLELQVSLPPCESPEEEEERELFGIEFMHAYIQQSMEQRSTDAATADVIVTINNEEYTASLEANELN</sequence>
<name>A0A6P7YKE3_9AMPH</name>
<feature type="domain" description="Disease resistance R13L4/SHOC-2-like LRR" evidence="9">
    <location>
        <begin position="82"/>
        <end position="191"/>
    </location>
</feature>
<dbReference type="Gene3D" id="3.80.10.10">
    <property type="entry name" value="Ribonuclease Inhibitor"/>
    <property type="match status" value="2"/>
</dbReference>
<dbReference type="AlphaFoldDB" id="A0A6P7YKE3"/>
<evidence type="ECO:0000256" key="6">
    <source>
        <dbReference type="ARBA" id="ARBA00049587"/>
    </source>
</evidence>
<evidence type="ECO:0000256" key="1">
    <source>
        <dbReference type="ARBA" id="ARBA00022490"/>
    </source>
</evidence>
<dbReference type="InterPro" id="IPR050216">
    <property type="entry name" value="LRR_domain-containing"/>
</dbReference>
<proteinExistence type="predicted"/>
<dbReference type="InterPro" id="IPR001611">
    <property type="entry name" value="Leu-rich_rpt"/>
</dbReference>
<dbReference type="RefSeq" id="XP_030063459.1">
    <property type="nucleotide sequence ID" value="XM_030207599.1"/>
</dbReference>
<keyword evidence="10" id="KW-1185">Reference proteome</keyword>
<keyword evidence="3" id="KW-0677">Repeat</keyword>
<evidence type="ECO:0000256" key="7">
    <source>
        <dbReference type="ARBA" id="ARBA00049732"/>
    </source>
</evidence>
<evidence type="ECO:0000313" key="10">
    <source>
        <dbReference type="Proteomes" id="UP000515156"/>
    </source>
</evidence>
<comment type="function">
    <text evidence="6">Component of the sarcomeric M-band which plays a role in myocyte response to biomechanical stress. May regulate expression of other M-band proteins via an SRF-dependent pathway. Important for normal contractile function in heart.</text>
</comment>
<dbReference type="SMART" id="SM00369">
    <property type="entry name" value="LRR_TYP"/>
    <property type="match status" value="6"/>
</dbReference>
<reference evidence="11" key="1">
    <citation type="submission" date="2025-08" db="UniProtKB">
        <authorList>
            <consortium name="RefSeq"/>
        </authorList>
    </citation>
    <scope>IDENTIFICATION</scope>
</reference>
<dbReference type="InterPro" id="IPR032675">
    <property type="entry name" value="LRR_dom_sf"/>
</dbReference>
<evidence type="ECO:0000256" key="4">
    <source>
        <dbReference type="ARBA" id="ARBA00023179"/>
    </source>
</evidence>